<dbReference type="KEGG" id="serj:SGUI_0857"/>
<evidence type="ECO:0000256" key="8">
    <source>
        <dbReference type="SAM" id="Phobius"/>
    </source>
</evidence>
<evidence type="ECO:0000256" key="2">
    <source>
        <dbReference type="ARBA" id="ARBA00022448"/>
    </source>
</evidence>
<evidence type="ECO:0000256" key="5">
    <source>
        <dbReference type="ARBA" id="ARBA00023065"/>
    </source>
</evidence>
<dbReference type="GO" id="GO:0008076">
    <property type="term" value="C:voltage-gated potassium channel complex"/>
    <property type="evidence" value="ECO:0007669"/>
    <property type="project" value="InterPro"/>
</dbReference>
<evidence type="ECO:0000259" key="9">
    <source>
        <dbReference type="Pfam" id="PF07885"/>
    </source>
</evidence>
<feature type="transmembrane region" description="Helical" evidence="8">
    <location>
        <begin position="130"/>
        <end position="147"/>
    </location>
</feature>
<dbReference type="SUPFAM" id="SSF81324">
    <property type="entry name" value="Voltage-gated potassium channels"/>
    <property type="match status" value="1"/>
</dbReference>
<evidence type="ECO:0000256" key="1">
    <source>
        <dbReference type="ARBA" id="ARBA00004141"/>
    </source>
</evidence>
<keyword evidence="3 8" id="KW-0812">Transmembrane</keyword>
<evidence type="ECO:0000313" key="11">
    <source>
        <dbReference type="Proteomes" id="UP000092482"/>
    </source>
</evidence>
<dbReference type="GO" id="GO:0005249">
    <property type="term" value="F:voltage-gated potassium channel activity"/>
    <property type="evidence" value="ECO:0007669"/>
    <property type="project" value="InterPro"/>
</dbReference>
<dbReference type="InterPro" id="IPR027359">
    <property type="entry name" value="Volt_channel_dom_sf"/>
</dbReference>
<dbReference type="Pfam" id="PF07885">
    <property type="entry name" value="Ion_trans_2"/>
    <property type="match status" value="1"/>
</dbReference>
<keyword evidence="2" id="KW-0813">Transport</keyword>
<keyword evidence="11" id="KW-1185">Reference proteome</keyword>
<sequence>MIAALVFLVAFAVPIVNPGLPRGLRATLMTVQDVVWAIFLVDYVYRVLVAPKKWEFVRKHPIDLAAVALPALRPLRLVAALSFVHQVAGEKLRGHVAMYVAVATILVVTISSLAVLNAERGEPGASIETWQDALWWSFVTVTTVGYGDYAPVTAEGRLFAVGLMLCGIALLGIVTASLASWLIERIAEPDPAKQPATAADVTALTEQVRELRAEVLALRGGQGT</sequence>
<dbReference type="InterPro" id="IPR028325">
    <property type="entry name" value="VG_K_chnl"/>
</dbReference>
<dbReference type="Gene3D" id="1.10.287.70">
    <property type="match status" value="1"/>
</dbReference>
<evidence type="ECO:0000256" key="3">
    <source>
        <dbReference type="ARBA" id="ARBA00022692"/>
    </source>
</evidence>
<evidence type="ECO:0000256" key="7">
    <source>
        <dbReference type="ARBA" id="ARBA00023303"/>
    </source>
</evidence>
<reference evidence="10 11" key="1">
    <citation type="submission" date="2016-03" db="EMBL/GenBank/DDBJ databases">
        <title>Shallow-sea hydrothermal system.</title>
        <authorList>
            <person name="Tang K."/>
        </authorList>
    </citation>
    <scope>NUCLEOTIDE SEQUENCE [LARGE SCALE GENOMIC DNA]</scope>
    <source>
        <strain evidence="10 11">JLT9</strain>
    </source>
</reference>
<proteinExistence type="predicted"/>
<keyword evidence="6 8" id="KW-0472">Membrane</keyword>
<feature type="transmembrane region" description="Helical" evidence="8">
    <location>
        <begin position="34"/>
        <end position="50"/>
    </location>
</feature>
<feature type="transmembrane region" description="Helical" evidence="8">
    <location>
        <begin position="159"/>
        <end position="183"/>
    </location>
</feature>
<feature type="transmembrane region" description="Helical" evidence="8">
    <location>
        <begin position="96"/>
        <end position="118"/>
    </location>
</feature>
<dbReference type="AlphaFoldDB" id="A0A1B1N9Y6"/>
<dbReference type="Gene3D" id="1.20.120.350">
    <property type="entry name" value="Voltage-gated potassium channels. Chain C"/>
    <property type="match status" value="1"/>
</dbReference>
<comment type="subcellular location">
    <subcellularLocation>
        <location evidence="1">Membrane</location>
        <topology evidence="1">Multi-pass membrane protein</topology>
    </subcellularLocation>
</comment>
<evidence type="ECO:0000256" key="6">
    <source>
        <dbReference type="ARBA" id="ARBA00023136"/>
    </source>
</evidence>
<dbReference type="PANTHER" id="PTHR11537:SF254">
    <property type="entry name" value="POTASSIUM VOLTAGE-GATED CHANNEL PROTEIN SHAB"/>
    <property type="match status" value="1"/>
</dbReference>
<keyword evidence="4 8" id="KW-1133">Transmembrane helix</keyword>
<keyword evidence="5" id="KW-0406">Ion transport</keyword>
<dbReference type="Proteomes" id="UP000092482">
    <property type="component" value="Chromosome"/>
</dbReference>
<evidence type="ECO:0000256" key="4">
    <source>
        <dbReference type="ARBA" id="ARBA00022989"/>
    </source>
</evidence>
<keyword evidence="7" id="KW-0407">Ion channel</keyword>
<gene>
    <name evidence="10" type="ORF">SGUI_0857</name>
</gene>
<dbReference type="InterPro" id="IPR013099">
    <property type="entry name" value="K_chnl_dom"/>
</dbReference>
<dbReference type="PATRIC" id="fig|1758689.4.peg.888"/>
<dbReference type="GO" id="GO:0001508">
    <property type="term" value="P:action potential"/>
    <property type="evidence" value="ECO:0007669"/>
    <property type="project" value="TreeGrafter"/>
</dbReference>
<name>A0A1B1N9Y6_9MICO</name>
<dbReference type="PANTHER" id="PTHR11537">
    <property type="entry name" value="VOLTAGE-GATED POTASSIUM CHANNEL"/>
    <property type="match status" value="1"/>
</dbReference>
<dbReference type="Gene3D" id="1.20.5.110">
    <property type="match status" value="1"/>
</dbReference>
<evidence type="ECO:0000313" key="10">
    <source>
        <dbReference type="EMBL" id="ANS78253.1"/>
    </source>
</evidence>
<protein>
    <submittedName>
        <fullName evidence="10">Potassium voltage-gated channel subfamily KQT</fullName>
    </submittedName>
</protein>
<organism evidence="10 11">
    <name type="scientific">Serinicoccus hydrothermalis</name>
    <dbReference type="NCBI Taxonomy" id="1758689"/>
    <lineage>
        <taxon>Bacteria</taxon>
        <taxon>Bacillati</taxon>
        <taxon>Actinomycetota</taxon>
        <taxon>Actinomycetes</taxon>
        <taxon>Micrococcales</taxon>
        <taxon>Ornithinimicrobiaceae</taxon>
        <taxon>Serinicoccus</taxon>
    </lineage>
</organism>
<dbReference type="STRING" id="1758689.SGUI_0857"/>
<dbReference type="EMBL" id="CP014989">
    <property type="protein sequence ID" value="ANS78253.1"/>
    <property type="molecule type" value="Genomic_DNA"/>
</dbReference>
<feature type="domain" description="Potassium channel" evidence="9">
    <location>
        <begin position="106"/>
        <end position="183"/>
    </location>
</feature>
<accession>A0A1B1N9Y6</accession>